<dbReference type="GO" id="GO:0030001">
    <property type="term" value="P:metal ion transport"/>
    <property type="evidence" value="ECO:0007669"/>
    <property type="project" value="UniProtKB-ARBA"/>
</dbReference>
<dbReference type="eggNOG" id="COG0168">
    <property type="taxonomic scope" value="Bacteria"/>
</dbReference>
<feature type="transmembrane region" description="Helical" evidence="8">
    <location>
        <begin position="218"/>
        <end position="251"/>
    </location>
</feature>
<protein>
    <submittedName>
        <fullName evidence="9">Potassium uptake protein TrkH</fullName>
    </submittedName>
</protein>
<name>A0A0A1ZZA9_PROMR</name>
<feature type="transmembrane region" description="Helical" evidence="8">
    <location>
        <begin position="111"/>
        <end position="131"/>
    </location>
</feature>
<evidence type="ECO:0000256" key="8">
    <source>
        <dbReference type="SAM" id="Phobius"/>
    </source>
</evidence>
<dbReference type="GO" id="GO:0005886">
    <property type="term" value="C:plasma membrane"/>
    <property type="evidence" value="ECO:0007669"/>
    <property type="project" value="UniProtKB-SubCell"/>
</dbReference>
<reference evidence="10" key="1">
    <citation type="journal article" date="2014" name="Sci. Data">
        <title>Genomes of diverse isolates of the marine cyanobacterium Prochlorococcus.</title>
        <authorList>
            <person name="Biller S."/>
            <person name="Berube P."/>
            <person name="Thompson J."/>
            <person name="Kelly L."/>
            <person name="Roggensack S."/>
            <person name="Awad L."/>
            <person name="Roache-Johnson K."/>
            <person name="Ding H."/>
            <person name="Giovannoni S.J."/>
            <person name="Moore L.R."/>
            <person name="Chisholm S.W."/>
        </authorList>
    </citation>
    <scope>NUCLEOTIDE SEQUENCE [LARGE SCALE GENOMIC DNA]</scope>
    <source>
        <strain evidence="10">MIT 9201</strain>
    </source>
</reference>
<evidence type="ECO:0000256" key="5">
    <source>
        <dbReference type="ARBA" id="ARBA00022989"/>
    </source>
</evidence>
<feature type="transmembrane region" description="Helical" evidence="8">
    <location>
        <begin position="152"/>
        <end position="170"/>
    </location>
</feature>
<keyword evidence="2" id="KW-0813">Transport</keyword>
<comment type="caution">
    <text evidence="9">The sequence shown here is derived from an EMBL/GenBank/DDBJ whole genome shotgun (WGS) entry which is preliminary data.</text>
</comment>
<evidence type="ECO:0000256" key="3">
    <source>
        <dbReference type="ARBA" id="ARBA00022475"/>
    </source>
</evidence>
<keyword evidence="3" id="KW-1003">Cell membrane</keyword>
<dbReference type="Pfam" id="PF02386">
    <property type="entry name" value="TrkH"/>
    <property type="match status" value="1"/>
</dbReference>
<dbReference type="AlphaFoldDB" id="A0A0A1ZZA9"/>
<dbReference type="STRING" id="93057.EU95_1917"/>
<evidence type="ECO:0000256" key="1">
    <source>
        <dbReference type="ARBA" id="ARBA00004651"/>
    </source>
</evidence>
<feature type="transmembrane region" description="Helical" evidence="8">
    <location>
        <begin position="306"/>
        <end position="326"/>
    </location>
</feature>
<comment type="subcellular location">
    <subcellularLocation>
        <location evidence="1">Cell membrane</location>
        <topology evidence="1">Multi-pass membrane protein</topology>
    </subcellularLocation>
</comment>
<evidence type="ECO:0000313" key="9">
    <source>
        <dbReference type="EMBL" id="KGF94700.1"/>
    </source>
</evidence>
<organism evidence="9 10">
    <name type="scientific">Prochlorococcus marinus str. MIT 9201</name>
    <dbReference type="NCBI Taxonomy" id="93057"/>
    <lineage>
        <taxon>Bacteria</taxon>
        <taxon>Bacillati</taxon>
        <taxon>Cyanobacteriota</taxon>
        <taxon>Cyanophyceae</taxon>
        <taxon>Synechococcales</taxon>
        <taxon>Prochlorococcaceae</taxon>
        <taxon>Prochlorococcus</taxon>
    </lineage>
</organism>
<dbReference type="PANTHER" id="PTHR32024">
    <property type="entry name" value="TRK SYSTEM POTASSIUM UPTAKE PROTEIN TRKG-RELATED"/>
    <property type="match status" value="1"/>
</dbReference>
<dbReference type="Proteomes" id="UP000030355">
    <property type="component" value="Unassembled WGS sequence"/>
</dbReference>
<sequence length="382" mass="42059">MLLSGGLGLMAITTFLQGFVVKGTKLRTRLDKGKTLDEFGVGGIGRTFQSIAITAISIISLGAIVLYSFGFVDIQNNWERLWSSIFHSISAYNNAGFSLMSNSLQDYRTNYLVNSVFVFLIVMGGLGWRVIDDIWSNKQNLSYKKLSLHSRLVIRTSLSLILFGSLGFFITESLLNSQFFNDLTLFERLLSSIFETVSARTAGFTNYPISLNSISDTGLLLLMTLMFIGASTGGTGGGIKTTTFIALMAATRSTLRGQKDVIISNRLISDKVILKAVGITVGSLLFVLLMAMLLSTTNTFIKKESFTFLEILFTCISAFATVGFDIGLTAKLNHFGQFILIVGMFVGRLGILLLLSALWQALYKSRIDRQKRIGYPKADLYV</sequence>
<evidence type="ECO:0000256" key="7">
    <source>
        <dbReference type="ARBA" id="ARBA00023136"/>
    </source>
</evidence>
<evidence type="ECO:0000256" key="2">
    <source>
        <dbReference type="ARBA" id="ARBA00022448"/>
    </source>
</evidence>
<keyword evidence="7 8" id="KW-0472">Membrane</keyword>
<dbReference type="GO" id="GO:0008324">
    <property type="term" value="F:monoatomic cation transmembrane transporter activity"/>
    <property type="evidence" value="ECO:0007669"/>
    <property type="project" value="InterPro"/>
</dbReference>
<dbReference type="EMBL" id="JNAL01000018">
    <property type="protein sequence ID" value="KGF94700.1"/>
    <property type="molecule type" value="Genomic_DNA"/>
</dbReference>
<feature type="transmembrane region" description="Helical" evidence="8">
    <location>
        <begin position="48"/>
        <end position="69"/>
    </location>
</feature>
<feature type="transmembrane region" description="Helical" evidence="8">
    <location>
        <begin position="338"/>
        <end position="362"/>
    </location>
</feature>
<evidence type="ECO:0000256" key="4">
    <source>
        <dbReference type="ARBA" id="ARBA00022692"/>
    </source>
</evidence>
<dbReference type="InterPro" id="IPR003445">
    <property type="entry name" value="Cat_transpt"/>
</dbReference>
<keyword evidence="4 8" id="KW-0812">Transmembrane</keyword>
<evidence type="ECO:0000256" key="6">
    <source>
        <dbReference type="ARBA" id="ARBA00023065"/>
    </source>
</evidence>
<keyword evidence="5 8" id="KW-1133">Transmembrane helix</keyword>
<proteinExistence type="predicted"/>
<evidence type="ECO:0000313" key="10">
    <source>
        <dbReference type="Proteomes" id="UP000030355"/>
    </source>
</evidence>
<dbReference type="PANTHER" id="PTHR32024:SF1">
    <property type="entry name" value="KTR SYSTEM POTASSIUM UPTAKE PROTEIN B"/>
    <property type="match status" value="1"/>
</dbReference>
<gene>
    <name evidence="9" type="ORF">EU95_1917</name>
</gene>
<accession>A0A0A1ZZA9</accession>
<keyword evidence="6" id="KW-0406">Ion transport</keyword>
<feature type="transmembrane region" description="Helical" evidence="8">
    <location>
        <begin position="272"/>
        <end position="294"/>
    </location>
</feature>